<dbReference type="Pfam" id="PF01523">
    <property type="entry name" value="PmbA_TldD_1st"/>
    <property type="match status" value="1"/>
</dbReference>
<proteinExistence type="inferred from homology"/>
<sequence length="479" mass="50270">MNDTLSQAETLLLAPADLTVEKVRQQLAMEAHGLDWLDVYVQHSIREGWQLEDGKVKTGHYNEDRGIGLRALHGETTACASSDIIARATIADISRVARVAKAHGGTLVMGEVEQPTAAPPRFAVTNPIVMTADADKISLLKKVDALARAADPRVENVIASVAAAHDTVLVVRADGVAAADIRPMVRLSVQVIIAGGGKREIGSSGGGGRHNFEYFSESVVHHIVLHAVQQAAQKLEAEPAPAGVMPVVLGPGWAGVILHEAVGHGLEGDFNRKEQSAFSGRIGERVAAPGVTVVDAGDIDGRRGSLSCDDEGTPTQATTLIEDGILCRYMQDIANARLMKAAPTGNGRRESYAHPPMPRMTNTFMPAGKHAPEEIIASVDRGLYAADFNGGEVDITNGNFVFGCSTAQLIENGKLGATVKGATIIGNGPAIMPHISMVGSDFALDPGIGNCGKNGQWVPVGVGQPTIRVDALNVGGERS</sequence>
<evidence type="ECO:0000256" key="2">
    <source>
        <dbReference type="ARBA" id="ARBA00022670"/>
    </source>
</evidence>
<keyword evidence="2" id="KW-0645">Protease</keyword>
<dbReference type="InterPro" id="IPR051463">
    <property type="entry name" value="Peptidase_U62_metallo"/>
</dbReference>
<dbReference type="InterPro" id="IPR045569">
    <property type="entry name" value="Metalloprtase-TldD/E_C"/>
</dbReference>
<evidence type="ECO:0000313" key="9">
    <source>
        <dbReference type="Proteomes" id="UP001168167"/>
    </source>
</evidence>
<dbReference type="Proteomes" id="UP001168167">
    <property type="component" value="Unassembled WGS sequence"/>
</dbReference>
<dbReference type="PANTHER" id="PTHR30624">
    <property type="entry name" value="UNCHARACTERIZED PROTEIN TLDD AND PMBA"/>
    <property type="match status" value="1"/>
</dbReference>
<dbReference type="PIRSF" id="PIRSF004919">
    <property type="entry name" value="TldD"/>
    <property type="match status" value="1"/>
</dbReference>
<evidence type="ECO:0000259" key="6">
    <source>
        <dbReference type="Pfam" id="PF19289"/>
    </source>
</evidence>
<dbReference type="InterPro" id="IPR036059">
    <property type="entry name" value="TldD/PmbA_sf"/>
</dbReference>
<keyword evidence="4 8" id="KW-0482">Metalloprotease</keyword>
<reference evidence="8" key="1">
    <citation type="submission" date="2022-08" db="EMBL/GenBank/DDBJ databases">
        <authorList>
            <person name="Dzunkova M."/>
            <person name="La Clair J."/>
            <person name="Tyml T."/>
            <person name="Doud D."/>
            <person name="Schulz F."/>
            <person name="Piquer S."/>
            <person name="Porcel Sanchis D."/>
            <person name="Osborn A."/>
            <person name="Robinson D."/>
            <person name="Louie K.B."/>
            <person name="Bowen B.P."/>
            <person name="Bowers R."/>
            <person name="Lee J."/>
            <person name="Arnau Llombart V."/>
            <person name="Diaz Villanueva W."/>
            <person name="Gosliner T."/>
            <person name="Northen T."/>
            <person name="Cheng J.-F."/>
            <person name="Burkart M.D."/>
            <person name="Woyke T."/>
        </authorList>
    </citation>
    <scope>NUCLEOTIDE SEQUENCE</scope>
    <source>
        <strain evidence="8">Df01</strain>
    </source>
</reference>
<keyword evidence="9" id="KW-1185">Reference proteome</keyword>
<evidence type="ECO:0000313" key="8">
    <source>
        <dbReference type="EMBL" id="MDM5147147.1"/>
    </source>
</evidence>
<evidence type="ECO:0000256" key="1">
    <source>
        <dbReference type="ARBA" id="ARBA00005836"/>
    </source>
</evidence>
<dbReference type="Pfam" id="PF19290">
    <property type="entry name" value="PmbA_TldD_2nd"/>
    <property type="match status" value="1"/>
</dbReference>
<gene>
    <name evidence="8" type="primary">tldD</name>
    <name evidence="8" type="ORF">NQX30_01965</name>
</gene>
<feature type="domain" description="Metalloprotease TldD/E N-terminal" evidence="5">
    <location>
        <begin position="38"/>
        <end position="100"/>
    </location>
</feature>
<reference evidence="8" key="2">
    <citation type="journal article" date="2023" name="Microbiome">
        <title>Synthase-selected sorting approach identifies a beta-lactone synthase in a nudibranch symbiotic bacterium.</title>
        <authorList>
            <person name="Dzunkova M."/>
            <person name="La Clair J.J."/>
            <person name="Tyml T."/>
            <person name="Doud D."/>
            <person name="Schulz F."/>
            <person name="Piquer-Esteban S."/>
            <person name="Porcel Sanchis D."/>
            <person name="Osborn A."/>
            <person name="Robinson D."/>
            <person name="Louie K.B."/>
            <person name="Bowen B.P."/>
            <person name="Bowers R.M."/>
            <person name="Lee J."/>
            <person name="Arnau V."/>
            <person name="Diaz-Villanueva W."/>
            <person name="Stepanauskas R."/>
            <person name="Gosliner T."/>
            <person name="Date S.V."/>
            <person name="Northen T.R."/>
            <person name="Cheng J.F."/>
            <person name="Burkart M.D."/>
            <person name="Woyke T."/>
        </authorList>
    </citation>
    <scope>NUCLEOTIDE SEQUENCE</scope>
    <source>
        <strain evidence="8">Df01</strain>
    </source>
</reference>
<feature type="domain" description="Metalloprotease TldD/E central" evidence="7">
    <location>
        <begin position="134"/>
        <end position="235"/>
    </location>
</feature>
<comment type="similarity">
    <text evidence="1">Belongs to the peptidase U62 family.</text>
</comment>
<evidence type="ECO:0000259" key="7">
    <source>
        <dbReference type="Pfam" id="PF19290"/>
    </source>
</evidence>
<organism evidence="8 9">
    <name type="scientific">Candidatus Doriopsillibacter californiensis</name>
    <dbReference type="NCBI Taxonomy" id="2970740"/>
    <lineage>
        <taxon>Bacteria</taxon>
        <taxon>Pseudomonadati</taxon>
        <taxon>Pseudomonadota</taxon>
        <taxon>Gammaproteobacteria</taxon>
        <taxon>Candidatus Tethybacterales</taxon>
        <taxon>Candidatus Persebacteraceae</taxon>
        <taxon>Candidatus Doriopsillibacter</taxon>
    </lineage>
</organism>
<dbReference type="SUPFAM" id="SSF111283">
    <property type="entry name" value="Putative modulator of DNA gyrase, PmbA/TldD"/>
    <property type="match status" value="1"/>
</dbReference>
<dbReference type="Gene3D" id="3.30.2290.10">
    <property type="entry name" value="PmbA/TldD superfamily"/>
    <property type="match status" value="1"/>
</dbReference>
<dbReference type="Pfam" id="PF19289">
    <property type="entry name" value="PmbA_TldD_3rd"/>
    <property type="match status" value="1"/>
</dbReference>
<evidence type="ECO:0000256" key="3">
    <source>
        <dbReference type="ARBA" id="ARBA00022801"/>
    </source>
</evidence>
<dbReference type="NCBIfam" id="NF008006">
    <property type="entry name" value="PRK10735.1"/>
    <property type="match status" value="1"/>
</dbReference>
<accession>A0ABT7QKA7</accession>
<evidence type="ECO:0000256" key="4">
    <source>
        <dbReference type="ARBA" id="ARBA00023049"/>
    </source>
</evidence>
<dbReference type="InterPro" id="IPR045570">
    <property type="entry name" value="Metalloprtase-TldD/E_cen_dom"/>
</dbReference>
<keyword evidence="3 8" id="KW-0378">Hydrolase</keyword>
<evidence type="ECO:0000259" key="5">
    <source>
        <dbReference type="Pfam" id="PF01523"/>
    </source>
</evidence>
<protein>
    <submittedName>
        <fullName evidence="8">Metalloprotease TldD</fullName>
        <ecNumber evidence="8">3.4.24.-</ecNumber>
    </submittedName>
</protein>
<comment type="caution">
    <text evidence="8">The sequence shown here is derived from an EMBL/GenBank/DDBJ whole genome shotgun (WGS) entry which is preliminary data.</text>
</comment>
<dbReference type="PANTHER" id="PTHR30624:SF4">
    <property type="entry name" value="METALLOPROTEASE TLDD"/>
    <property type="match status" value="1"/>
</dbReference>
<dbReference type="InterPro" id="IPR035068">
    <property type="entry name" value="TldD/PmbA_N"/>
</dbReference>
<dbReference type="EMBL" id="JANQAO010000001">
    <property type="protein sequence ID" value="MDM5147147.1"/>
    <property type="molecule type" value="Genomic_DNA"/>
</dbReference>
<feature type="domain" description="Metalloprotease TldD/E C-terminal" evidence="6">
    <location>
        <begin position="243"/>
        <end position="476"/>
    </location>
</feature>
<dbReference type="GO" id="GO:0008237">
    <property type="term" value="F:metallopeptidase activity"/>
    <property type="evidence" value="ECO:0007669"/>
    <property type="project" value="UniProtKB-KW"/>
</dbReference>
<dbReference type="EC" id="3.4.24.-" evidence="8"/>
<dbReference type="InterPro" id="IPR002510">
    <property type="entry name" value="Metalloprtase-TldD/E_N"/>
</dbReference>
<dbReference type="InterPro" id="IPR025502">
    <property type="entry name" value="TldD"/>
</dbReference>
<name>A0ABT7QKA7_9GAMM</name>